<feature type="transmembrane region" description="Helical" evidence="7">
    <location>
        <begin position="15"/>
        <end position="36"/>
    </location>
</feature>
<dbReference type="PANTHER" id="PTHR45755">
    <property type="match status" value="1"/>
</dbReference>
<dbReference type="InterPro" id="IPR058533">
    <property type="entry name" value="Cation_efflux_TM"/>
</dbReference>
<evidence type="ECO:0000256" key="3">
    <source>
        <dbReference type="ARBA" id="ARBA00022692"/>
    </source>
</evidence>
<feature type="non-terminal residue" evidence="9">
    <location>
        <position position="1"/>
    </location>
</feature>
<feature type="transmembrane region" description="Helical" evidence="7">
    <location>
        <begin position="93"/>
        <end position="113"/>
    </location>
</feature>
<evidence type="ECO:0000256" key="4">
    <source>
        <dbReference type="ARBA" id="ARBA00022989"/>
    </source>
</evidence>
<keyword evidence="4 7" id="KW-1133">Transmembrane helix</keyword>
<proteinExistence type="predicted"/>
<evidence type="ECO:0000256" key="5">
    <source>
        <dbReference type="ARBA" id="ARBA00023065"/>
    </source>
</evidence>
<dbReference type="NCBIfam" id="TIGR01297">
    <property type="entry name" value="CDF"/>
    <property type="match status" value="1"/>
</dbReference>
<dbReference type="InterPro" id="IPR002524">
    <property type="entry name" value="Cation_efflux"/>
</dbReference>
<keyword evidence="3 7" id="KW-0812">Transmembrane</keyword>
<feature type="transmembrane region" description="Helical" evidence="7">
    <location>
        <begin position="48"/>
        <end position="72"/>
    </location>
</feature>
<dbReference type="Pfam" id="PF01545">
    <property type="entry name" value="Cation_efflux"/>
    <property type="match status" value="1"/>
</dbReference>
<keyword evidence="6 7" id="KW-0472">Membrane</keyword>
<evidence type="ECO:0000256" key="1">
    <source>
        <dbReference type="ARBA" id="ARBA00004141"/>
    </source>
</evidence>
<sequence length="239" mass="26584">IHSEDPSFSFGTGKVVVLGGFASAVALAVVALLMAIESTQRLLDPRTIQFNQAIFIAFIGLVVNIISAFLLHSRSHKHVSNEPHHHVDHNLKAAYLHVMADALTSFLAIIALFSGKLYGLNWMDPIMGIVGGVLIARWSLGLLKDTSSILLDRNTDPEIAGRIRSIIESDSDNRISDLHIWSLGSNRHAAIISIVTHFPKPVEHYKRLLEKYSELAHVTVETHHCMDEPCLDFKEEKNR</sequence>
<comment type="caution">
    <text evidence="9">The sequence shown here is derived from an EMBL/GenBank/DDBJ whole genome shotgun (WGS) entry which is preliminary data.</text>
</comment>
<feature type="domain" description="Cation efflux protein transmembrane" evidence="8">
    <location>
        <begin position="4"/>
        <end position="151"/>
    </location>
</feature>
<dbReference type="EMBL" id="LAZR01043400">
    <property type="protein sequence ID" value="KKL07168.1"/>
    <property type="molecule type" value="Genomic_DNA"/>
</dbReference>
<keyword evidence="2" id="KW-0813">Transport</keyword>
<gene>
    <name evidence="9" type="ORF">LCGC14_2588730</name>
</gene>
<evidence type="ECO:0000256" key="2">
    <source>
        <dbReference type="ARBA" id="ARBA00022448"/>
    </source>
</evidence>
<organism evidence="9">
    <name type="scientific">marine sediment metagenome</name>
    <dbReference type="NCBI Taxonomy" id="412755"/>
    <lineage>
        <taxon>unclassified sequences</taxon>
        <taxon>metagenomes</taxon>
        <taxon>ecological metagenomes</taxon>
    </lineage>
</organism>
<accession>A0A0F9D4Z7</accession>
<name>A0A0F9D4Z7_9ZZZZ</name>
<evidence type="ECO:0000256" key="6">
    <source>
        <dbReference type="ARBA" id="ARBA00023136"/>
    </source>
</evidence>
<evidence type="ECO:0000313" key="9">
    <source>
        <dbReference type="EMBL" id="KKL07168.1"/>
    </source>
</evidence>
<evidence type="ECO:0000259" key="8">
    <source>
        <dbReference type="Pfam" id="PF01545"/>
    </source>
</evidence>
<dbReference type="InterPro" id="IPR027469">
    <property type="entry name" value="Cation_efflux_TMD_sf"/>
</dbReference>
<reference evidence="9" key="1">
    <citation type="journal article" date="2015" name="Nature">
        <title>Complex archaea that bridge the gap between prokaryotes and eukaryotes.</title>
        <authorList>
            <person name="Spang A."/>
            <person name="Saw J.H."/>
            <person name="Jorgensen S.L."/>
            <person name="Zaremba-Niedzwiedzka K."/>
            <person name="Martijn J."/>
            <person name="Lind A.E."/>
            <person name="van Eijk R."/>
            <person name="Schleper C."/>
            <person name="Guy L."/>
            <person name="Ettema T.J."/>
        </authorList>
    </citation>
    <scope>NUCLEOTIDE SEQUENCE</scope>
</reference>
<comment type="subcellular location">
    <subcellularLocation>
        <location evidence="1">Membrane</location>
        <topology evidence="1">Multi-pass membrane protein</topology>
    </subcellularLocation>
</comment>
<dbReference type="InterPro" id="IPR045316">
    <property type="entry name" value="Msc2-like"/>
</dbReference>
<dbReference type="GO" id="GO:0005385">
    <property type="term" value="F:zinc ion transmembrane transporter activity"/>
    <property type="evidence" value="ECO:0007669"/>
    <property type="project" value="InterPro"/>
</dbReference>
<evidence type="ECO:0000256" key="7">
    <source>
        <dbReference type="SAM" id="Phobius"/>
    </source>
</evidence>
<dbReference type="PANTHER" id="PTHR45755:SF4">
    <property type="entry name" value="ZINC TRANSPORTER 7"/>
    <property type="match status" value="1"/>
</dbReference>
<dbReference type="Gene3D" id="1.20.1510.10">
    <property type="entry name" value="Cation efflux protein transmembrane domain"/>
    <property type="match status" value="1"/>
</dbReference>
<dbReference type="AlphaFoldDB" id="A0A0F9D4Z7"/>
<dbReference type="GO" id="GO:0006882">
    <property type="term" value="P:intracellular zinc ion homeostasis"/>
    <property type="evidence" value="ECO:0007669"/>
    <property type="project" value="InterPro"/>
</dbReference>
<keyword evidence="5" id="KW-0406">Ion transport</keyword>
<dbReference type="GO" id="GO:0016020">
    <property type="term" value="C:membrane"/>
    <property type="evidence" value="ECO:0007669"/>
    <property type="project" value="UniProtKB-SubCell"/>
</dbReference>
<dbReference type="NCBIfam" id="NF033827">
    <property type="entry name" value="CDF_efflux_DmeF"/>
    <property type="match status" value="1"/>
</dbReference>
<dbReference type="SUPFAM" id="SSF161111">
    <property type="entry name" value="Cation efflux protein transmembrane domain-like"/>
    <property type="match status" value="1"/>
</dbReference>
<protein>
    <recommendedName>
        <fullName evidence="8">Cation efflux protein transmembrane domain-containing protein</fullName>
    </recommendedName>
</protein>